<dbReference type="KEGG" id="cha:CHAB381_0076"/>
<evidence type="ECO:0000313" key="3">
    <source>
        <dbReference type="Proteomes" id="UP000002407"/>
    </source>
</evidence>
<dbReference type="HOGENOM" id="CLU_3023373_0_0_7"/>
<proteinExistence type="predicted"/>
<reference evidence="3" key="1">
    <citation type="submission" date="2007-07" db="EMBL/GenBank/DDBJ databases">
        <title>Complete genome sequence of Campylobacter hominis ATCC BAA-381, a commensal isolated from the human gastrointestinal tract.</title>
        <authorList>
            <person name="Fouts D.E."/>
            <person name="Mongodin E.F."/>
            <person name="Puiu D."/>
            <person name="Sebastian Y."/>
            <person name="Miller W.G."/>
            <person name="Mandrell R.E."/>
            <person name="Nelson K.E."/>
        </authorList>
    </citation>
    <scope>NUCLEOTIDE SEQUENCE [LARGE SCALE GENOMIC DNA]</scope>
    <source>
        <strain evidence="3">ATCC BAA-381 / LMG 19568 / NCTC 13146 / CH001A</strain>
    </source>
</reference>
<evidence type="ECO:0000256" key="1">
    <source>
        <dbReference type="SAM" id="SignalP"/>
    </source>
</evidence>
<feature type="signal peptide" evidence="1">
    <location>
        <begin position="1"/>
        <end position="18"/>
    </location>
</feature>
<protein>
    <submittedName>
        <fullName evidence="2">Uncharacterized protein</fullName>
    </submittedName>
</protein>
<dbReference type="EMBL" id="CP000776">
    <property type="protein sequence ID" value="ABS51580.1"/>
    <property type="molecule type" value="Genomic_DNA"/>
</dbReference>
<name>A7HZK0_CAMHC</name>
<evidence type="ECO:0000313" key="2">
    <source>
        <dbReference type="EMBL" id="ABS51580.1"/>
    </source>
</evidence>
<organism evidence="2 3">
    <name type="scientific">Campylobacter hominis (strain ATCC BAA-381 / DSM 21671 / CCUG 45161 / LMG 19568 / NCTC 13146 / CH001A)</name>
    <dbReference type="NCBI Taxonomy" id="360107"/>
    <lineage>
        <taxon>Bacteria</taxon>
        <taxon>Pseudomonadati</taxon>
        <taxon>Campylobacterota</taxon>
        <taxon>Epsilonproteobacteria</taxon>
        <taxon>Campylobacterales</taxon>
        <taxon>Campylobacteraceae</taxon>
        <taxon>Campylobacter</taxon>
    </lineage>
</organism>
<keyword evidence="3" id="KW-1185">Reference proteome</keyword>
<dbReference type="Proteomes" id="UP000002407">
    <property type="component" value="Chromosome"/>
</dbReference>
<gene>
    <name evidence="2" type="ordered locus">CHAB381_0076</name>
</gene>
<dbReference type="AlphaFoldDB" id="A7HZK0"/>
<sequence length="55" mass="6659">MLRKILLIRAHFSLYCVAAAFNNFGDKNSFKYQVLFHLYKFFLKYFNPFADFLIL</sequence>
<accession>A7HZK0</accession>
<keyword evidence="1" id="KW-0732">Signal</keyword>
<feature type="chain" id="PRO_5002709805" evidence="1">
    <location>
        <begin position="19"/>
        <end position="55"/>
    </location>
</feature>
<dbReference type="STRING" id="360107.CHAB381_0076"/>